<sequence length="68" mass="7738">MTQPTQEELLEEAQRFIRLAERDITAFKVLKNVPETHIATVCFHAQQAVEKSIKAVLILHGVELILMP</sequence>
<dbReference type="EMBL" id="JSZA02000077">
    <property type="protein sequence ID" value="TGO02786.1"/>
    <property type="molecule type" value="Genomic_DNA"/>
</dbReference>
<name>A0A4E0QMW4_9GAMM</name>
<feature type="domain" description="HEPN" evidence="1">
    <location>
        <begin position="13"/>
        <end position="63"/>
    </location>
</feature>
<evidence type="ECO:0000313" key="4">
    <source>
        <dbReference type="Proteomes" id="UP000030428"/>
    </source>
</evidence>
<protein>
    <recommendedName>
        <fullName evidence="1">HEPN domain-containing protein</fullName>
    </recommendedName>
</protein>
<dbReference type="SUPFAM" id="SSF81593">
    <property type="entry name" value="Nucleotidyltransferase substrate binding subunit/domain"/>
    <property type="match status" value="1"/>
</dbReference>
<dbReference type="AlphaFoldDB" id="A0A4E0QMW4"/>
<dbReference type="EMBL" id="JSZA02000168">
    <property type="protein sequence ID" value="TGO02288.1"/>
    <property type="molecule type" value="Genomic_DNA"/>
</dbReference>
<proteinExistence type="predicted"/>
<evidence type="ECO:0000259" key="1">
    <source>
        <dbReference type="Pfam" id="PF05168"/>
    </source>
</evidence>
<dbReference type="Gene3D" id="1.20.120.330">
    <property type="entry name" value="Nucleotidyltransferases domain 2"/>
    <property type="match status" value="1"/>
</dbReference>
<dbReference type="InterPro" id="IPR007842">
    <property type="entry name" value="HEPN_dom"/>
</dbReference>
<accession>A0A4E0QMW4</accession>
<evidence type="ECO:0000313" key="2">
    <source>
        <dbReference type="EMBL" id="TGO02288.1"/>
    </source>
</evidence>
<comment type="caution">
    <text evidence="2">The sequence shown here is derived from an EMBL/GenBank/DDBJ whole genome shotgun (WGS) entry which is preliminary data.</text>
</comment>
<evidence type="ECO:0000313" key="3">
    <source>
        <dbReference type="EMBL" id="TGO02786.1"/>
    </source>
</evidence>
<keyword evidence="4" id="KW-1185">Reference proteome</keyword>
<organism evidence="2 4">
    <name type="scientific">Candidatus Thiomargarita nelsonii</name>
    <dbReference type="NCBI Taxonomy" id="1003181"/>
    <lineage>
        <taxon>Bacteria</taxon>
        <taxon>Pseudomonadati</taxon>
        <taxon>Pseudomonadota</taxon>
        <taxon>Gammaproteobacteria</taxon>
        <taxon>Thiotrichales</taxon>
        <taxon>Thiotrichaceae</taxon>
        <taxon>Thiomargarita</taxon>
    </lineage>
</organism>
<gene>
    <name evidence="3" type="ORF">PN36_18990</name>
    <name evidence="2" type="ORF">PN36_27375</name>
</gene>
<dbReference type="Pfam" id="PF05168">
    <property type="entry name" value="HEPN"/>
    <property type="match status" value="1"/>
</dbReference>
<reference evidence="2 4" key="1">
    <citation type="journal article" date="2016" name="Front. Microbiol.">
        <title>Single-Cell (Meta-)Genomics of a Dimorphic Candidatus Thiomargarita nelsonii Reveals Genomic Plasticity.</title>
        <authorList>
            <person name="Flood B.E."/>
            <person name="Fliss P."/>
            <person name="Jones D.S."/>
            <person name="Dick G.J."/>
            <person name="Jain S."/>
            <person name="Kaster A.K."/>
            <person name="Winkel M."/>
            <person name="Mussmann M."/>
            <person name="Bailey J."/>
        </authorList>
    </citation>
    <scope>NUCLEOTIDE SEQUENCE [LARGE SCALE GENOMIC DNA]</scope>
    <source>
        <strain evidence="2">Hydrate Ridge</strain>
    </source>
</reference>
<dbReference type="Proteomes" id="UP000030428">
    <property type="component" value="Unassembled WGS sequence"/>
</dbReference>